<name>A0ACC1J4F1_9FUNG</name>
<organism evidence="1 2">
    <name type="scientific">Linderina macrospora</name>
    <dbReference type="NCBI Taxonomy" id="4868"/>
    <lineage>
        <taxon>Eukaryota</taxon>
        <taxon>Fungi</taxon>
        <taxon>Fungi incertae sedis</taxon>
        <taxon>Zoopagomycota</taxon>
        <taxon>Kickxellomycotina</taxon>
        <taxon>Kickxellomycetes</taxon>
        <taxon>Kickxellales</taxon>
        <taxon>Kickxellaceae</taxon>
        <taxon>Linderina</taxon>
    </lineage>
</organism>
<proteinExistence type="predicted"/>
<sequence>VLKRRGIKLGAISNMDEGGEAVLRALGIREHFDFVLQSITVGIEKPDERIFDMALKAVSIPAYDALHIGDNEKLDYDAARSAGMEALVVDRNDPSKATTNPEKYISSLEDILQRI</sequence>
<feature type="non-terminal residue" evidence="1">
    <location>
        <position position="1"/>
    </location>
</feature>
<keyword evidence="2" id="KW-1185">Reference proteome</keyword>
<reference evidence="1" key="1">
    <citation type="submission" date="2022-07" db="EMBL/GenBank/DDBJ databases">
        <title>Phylogenomic reconstructions and comparative analyses of Kickxellomycotina fungi.</title>
        <authorList>
            <person name="Reynolds N.K."/>
            <person name="Stajich J.E."/>
            <person name="Barry K."/>
            <person name="Grigoriev I.V."/>
            <person name="Crous P."/>
            <person name="Smith M.E."/>
        </authorList>
    </citation>
    <scope>NUCLEOTIDE SEQUENCE</scope>
    <source>
        <strain evidence="1">NRRL 5244</strain>
    </source>
</reference>
<evidence type="ECO:0000313" key="2">
    <source>
        <dbReference type="Proteomes" id="UP001150603"/>
    </source>
</evidence>
<comment type="caution">
    <text evidence="1">The sequence shown here is derived from an EMBL/GenBank/DDBJ whole genome shotgun (WGS) entry which is preliminary data.</text>
</comment>
<gene>
    <name evidence="1" type="primary">HDHD3</name>
    <name evidence="1" type="ORF">FBU59_004781</name>
</gene>
<accession>A0ACC1J4F1</accession>
<dbReference type="Proteomes" id="UP001150603">
    <property type="component" value="Unassembled WGS sequence"/>
</dbReference>
<protein>
    <submittedName>
        <fullName evidence="1">Haloacid dehalogenase-like hydrolase domain-containing protein 3</fullName>
    </submittedName>
</protein>
<dbReference type="EMBL" id="JANBPW010003554">
    <property type="protein sequence ID" value="KAJ1937341.1"/>
    <property type="molecule type" value="Genomic_DNA"/>
</dbReference>
<evidence type="ECO:0000313" key="1">
    <source>
        <dbReference type="EMBL" id="KAJ1937341.1"/>
    </source>
</evidence>